<dbReference type="PANTHER" id="PTHR42076">
    <property type="entry name" value="CYANOVIRIN-N HOMOLOG"/>
    <property type="match status" value="1"/>
</dbReference>
<evidence type="ECO:0000259" key="1">
    <source>
        <dbReference type="SMART" id="SM01111"/>
    </source>
</evidence>
<name>A0ABQ1BEH5_9EURO</name>
<evidence type="ECO:0000313" key="3">
    <source>
        <dbReference type="Proteomes" id="UP000465266"/>
    </source>
</evidence>
<proteinExistence type="predicted"/>
<reference evidence="2 3" key="1">
    <citation type="submission" date="2020-01" db="EMBL/GenBank/DDBJ databases">
        <title>Draft genome sequence of Aspergillus udagawae IFM 53868.</title>
        <authorList>
            <person name="Takahashi H."/>
            <person name="Yaguchi T."/>
        </authorList>
    </citation>
    <scope>NUCLEOTIDE SEQUENCE [LARGE SCALE GENOMIC DNA]</scope>
    <source>
        <strain evidence="2 3">IFM 53868</strain>
    </source>
</reference>
<comment type="caution">
    <text evidence="2">The sequence shown here is derived from an EMBL/GenBank/DDBJ whole genome shotgun (WGS) entry which is preliminary data.</text>
</comment>
<dbReference type="InterPro" id="IPR036673">
    <property type="entry name" value="Cyanovirin-N_sf"/>
</dbReference>
<dbReference type="SUPFAM" id="SSF51322">
    <property type="entry name" value="Cyanovirin-N"/>
    <property type="match status" value="1"/>
</dbReference>
<protein>
    <recommendedName>
        <fullName evidence="1">Cyanovirin-N domain-containing protein</fullName>
    </recommendedName>
</protein>
<feature type="domain" description="Cyanovirin-N" evidence="1">
    <location>
        <begin position="316"/>
        <end position="417"/>
    </location>
</feature>
<gene>
    <name evidence="2" type="ORF">IFM53868_10555</name>
</gene>
<evidence type="ECO:0000313" key="2">
    <source>
        <dbReference type="EMBL" id="GFF99979.1"/>
    </source>
</evidence>
<organism evidence="2 3">
    <name type="scientific">Aspergillus udagawae</name>
    <dbReference type="NCBI Taxonomy" id="91492"/>
    <lineage>
        <taxon>Eukaryota</taxon>
        <taxon>Fungi</taxon>
        <taxon>Dikarya</taxon>
        <taxon>Ascomycota</taxon>
        <taxon>Pezizomycotina</taxon>
        <taxon>Eurotiomycetes</taxon>
        <taxon>Eurotiomycetidae</taxon>
        <taxon>Eurotiales</taxon>
        <taxon>Aspergillaceae</taxon>
        <taxon>Aspergillus</taxon>
        <taxon>Aspergillus subgen. Fumigati</taxon>
    </lineage>
</organism>
<dbReference type="InterPro" id="IPR011058">
    <property type="entry name" value="Cyanovirin-N"/>
</dbReference>
<dbReference type="Gene3D" id="2.30.60.10">
    <property type="entry name" value="Cyanovirin-N"/>
    <property type="match status" value="1"/>
</dbReference>
<keyword evidence="3" id="KW-1185">Reference proteome</keyword>
<sequence length="419" mass="47410">MADDNEKKLSETIIYDIAVVSQKWEAMKPIAAEATSLVKEYSEWIDGFGKVFTVVGFFWGIYSDMEKAKENAAHQQAMFENIIKATSVMITRAVADLKHHMDRQEVRDVVSKGHAIQDSFRHSVIPFAKTYPMTDLSPVVAAEVARLMLDADEVIDKMKDLINDRADQGDGAAILILYRNMHAVVQCKLTMYRWLYGLTEEVITMTEEAMTSLIQIWVPVVQGLERMSDNSFSPGIVYFHVGGDGRPEFTKYSYYYKGKAQPGSSSNMAIVSQAFIAARKAERSNAIPQELFEWNKKPYEIMQQFRRQHKKIRGTENLHIVVHGTDTYLVGNCLDNDQHWNERMLRLDSYLGDNGGHFQWGGSEFTKSARNIRFNSAEGATGGPVLRAELQDGRGNFLAATVNLAEGISNRDGYLQFTW</sequence>
<accession>A0ABQ1BEH5</accession>
<dbReference type="Pfam" id="PF08881">
    <property type="entry name" value="CVNH"/>
    <property type="match status" value="1"/>
</dbReference>
<dbReference type="Proteomes" id="UP000465266">
    <property type="component" value="Unassembled WGS sequence"/>
</dbReference>
<dbReference type="SMART" id="SM01111">
    <property type="entry name" value="CVNH"/>
    <property type="match status" value="1"/>
</dbReference>
<dbReference type="EMBL" id="BLKG01000243">
    <property type="protein sequence ID" value="GFF99979.1"/>
    <property type="molecule type" value="Genomic_DNA"/>
</dbReference>
<dbReference type="PANTHER" id="PTHR42076:SF1">
    <property type="entry name" value="CYANOVIRIN-N DOMAIN-CONTAINING PROTEIN"/>
    <property type="match status" value="1"/>
</dbReference>